<dbReference type="OrthoDB" id="660047at2"/>
<evidence type="ECO:0000256" key="1">
    <source>
        <dbReference type="SAM" id="Phobius"/>
    </source>
</evidence>
<feature type="transmembrane region" description="Helical" evidence="1">
    <location>
        <begin position="309"/>
        <end position="331"/>
    </location>
</feature>
<dbReference type="AlphaFoldDB" id="A0A4Q5LZJ5"/>
<organism evidence="2 3">
    <name type="scientific">Emticicia agri</name>
    <dbReference type="NCBI Taxonomy" id="2492393"/>
    <lineage>
        <taxon>Bacteria</taxon>
        <taxon>Pseudomonadati</taxon>
        <taxon>Bacteroidota</taxon>
        <taxon>Cytophagia</taxon>
        <taxon>Cytophagales</taxon>
        <taxon>Leadbetterellaceae</taxon>
        <taxon>Emticicia</taxon>
    </lineage>
</organism>
<feature type="transmembrane region" description="Helical" evidence="1">
    <location>
        <begin position="184"/>
        <end position="203"/>
    </location>
</feature>
<feature type="transmembrane region" description="Helical" evidence="1">
    <location>
        <begin position="215"/>
        <end position="235"/>
    </location>
</feature>
<dbReference type="RefSeq" id="WP_130021854.1">
    <property type="nucleotide sequence ID" value="NZ_SEWF01000020.1"/>
</dbReference>
<feature type="transmembrane region" description="Helical" evidence="1">
    <location>
        <begin position="116"/>
        <end position="134"/>
    </location>
</feature>
<keyword evidence="1" id="KW-0472">Membrane</keyword>
<sequence length="385" mass="43815">MKKAYNETWVDNIDNQDMIKEWYQEKVLSAEQFAEAKKMFPVEFYQPNIFIEFGLFIFTNVAISSTFGFLSVMLFSSLMESSIGLAAVCLGNGVGLVFVLEYFIKSRKLYRSGTDNALMYVAIGSFLTTIFAITDFRWSLYAYYFLSLLVFIPFLLRYGDPFVAIAIFVVWICFWFTLTIEWPIGKLIVPFVIMGVSAISFFFTRWWKKKDNSAYFTDAQICIETGSLIAFYLGGNYMVVREGNALLNGLIDSTQIAFAPLFYLFTLTIPFAYLFFGLKNKDRKMVMVGILAFAFSIFTYRYYFSIMPLEWALTLGGAALVGFSVWGIWFLRTPKWGLTYKQSQASKYRDFEAFMVSQALPHQGTGGKMKFGGGDFGGGGSGSNY</sequence>
<protein>
    <recommendedName>
        <fullName evidence="4">DUF2157 domain-containing protein</fullName>
    </recommendedName>
</protein>
<keyword evidence="3" id="KW-1185">Reference proteome</keyword>
<dbReference type="Proteomes" id="UP000293162">
    <property type="component" value="Unassembled WGS sequence"/>
</dbReference>
<feature type="transmembrane region" description="Helical" evidence="1">
    <location>
        <begin position="255"/>
        <end position="278"/>
    </location>
</feature>
<gene>
    <name evidence="2" type="ORF">EWM59_14725</name>
</gene>
<comment type="caution">
    <text evidence="2">The sequence shown here is derived from an EMBL/GenBank/DDBJ whole genome shotgun (WGS) entry which is preliminary data.</text>
</comment>
<name>A0A4Q5LZJ5_9BACT</name>
<feature type="transmembrane region" description="Helical" evidence="1">
    <location>
        <begin position="82"/>
        <end position="104"/>
    </location>
</feature>
<proteinExistence type="predicted"/>
<evidence type="ECO:0000313" key="3">
    <source>
        <dbReference type="Proteomes" id="UP000293162"/>
    </source>
</evidence>
<evidence type="ECO:0008006" key="4">
    <source>
        <dbReference type="Google" id="ProtNLM"/>
    </source>
</evidence>
<evidence type="ECO:0000313" key="2">
    <source>
        <dbReference type="EMBL" id="RYU94943.1"/>
    </source>
</evidence>
<feature type="transmembrane region" description="Helical" evidence="1">
    <location>
        <begin position="140"/>
        <end position="156"/>
    </location>
</feature>
<feature type="transmembrane region" description="Helical" evidence="1">
    <location>
        <begin position="49"/>
        <end position="76"/>
    </location>
</feature>
<feature type="transmembrane region" description="Helical" evidence="1">
    <location>
        <begin position="285"/>
        <end position="303"/>
    </location>
</feature>
<keyword evidence="1" id="KW-0812">Transmembrane</keyword>
<keyword evidence="1" id="KW-1133">Transmembrane helix</keyword>
<reference evidence="2 3" key="1">
    <citation type="submission" date="2019-02" db="EMBL/GenBank/DDBJ databases">
        <title>Bacterial novel species Emticicia sp. 17J42-9 isolated from soil.</title>
        <authorList>
            <person name="Jung H.-Y."/>
        </authorList>
    </citation>
    <scope>NUCLEOTIDE SEQUENCE [LARGE SCALE GENOMIC DNA]</scope>
    <source>
        <strain evidence="2 3">17J42-9</strain>
    </source>
</reference>
<feature type="transmembrane region" description="Helical" evidence="1">
    <location>
        <begin position="161"/>
        <end position="178"/>
    </location>
</feature>
<accession>A0A4Q5LZJ5</accession>
<dbReference type="EMBL" id="SEWF01000020">
    <property type="protein sequence ID" value="RYU94943.1"/>
    <property type="molecule type" value="Genomic_DNA"/>
</dbReference>